<dbReference type="InterPro" id="IPR022911">
    <property type="entry name" value="Phe_tRNA_ligase_alpha1_bac"/>
</dbReference>
<dbReference type="SUPFAM" id="SSF55681">
    <property type="entry name" value="Class II aaRS and biotin synthetases"/>
    <property type="match status" value="1"/>
</dbReference>
<comment type="subunit">
    <text evidence="3 13">Tetramer of two alpha and two beta subunits.</text>
</comment>
<dbReference type="GO" id="GO:0004826">
    <property type="term" value="F:phenylalanine-tRNA ligase activity"/>
    <property type="evidence" value="ECO:0007669"/>
    <property type="project" value="UniProtKB-UniRule"/>
</dbReference>
<dbReference type="PANTHER" id="PTHR11538">
    <property type="entry name" value="PHENYLALANYL-TRNA SYNTHETASE"/>
    <property type="match status" value="1"/>
</dbReference>
<evidence type="ECO:0000259" key="14">
    <source>
        <dbReference type="PROSITE" id="PS50862"/>
    </source>
</evidence>
<evidence type="ECO:0000256" key="10">
    <source>
        <dbReference type="ARBA" id="ARBA00022917"/>
    </source>
</evidence>
<dbReference type="Pfam" id="PF01409">
    <property type="entry name" value="tRNA-synt_2d"/>
    <property type="match status" value="1"/>
</dbReference>
<dbReference type="GO" id="GO:0000287">
    <property type="term" value="F:magnesium ion binding"/>
    <property type="evidence" value="ECO:0007669"/>
    <property type="project" value="UniProtKB-UniRule"/>
</dbReference>
<keyword evidence="7 13" id="KW-0547">Nucleotide-binding</keyword>
<keyword evidence="8 13" id="KW-0067">ATP-binding</keyword>
<organism evidence="15 16">
    <name type="scientific">candidate division WOR-3 bacterium</name>
    <dbReference type="NCBI Taxonomy" id="2052148"/>
    <lineage>
        <taxon>Bacteria</taxon>
        <taxon>Bacteria division WOR-3</taxon>
    </lineage>
</organism>
<dbReference type="EMBL" id="DRIG01000088">
    <property type="protein sequence ID" value="HEC79122.1"/>
    <property type="molecule type" value="Genomic_DNA"/>
</dbReference>
<dbReference type="Gene3D" id="3.30.930.10">
    <property type="entry name" value="Bira Bifunctional Protein, Domain 2"/>
    <property type="match status" value="1"/>
</dbReference>
<dbReference type="InterPro" id="IPR004529">
    <property type="entry name" value="Phe-tRNA-synth_IIc_asu"/>
</dbReference>
<sequence length="333" mass="38348">MEEKLNILKKKIQEALKDAADKKSLEEIRIKFLGRKGEVNRLFKEIVRLPVEKRKLYGNEINKLKKELNQELNTRLSKYTSESGKKFEMLLPGRTPPVGYAHPLSKIFSEIVTFFTNFGFSIATGPEIEYDWYNFEALNIPKDHPARDMFSSFYIKGDLLLRSHTSPVQIRVMEKQKPPIKIICPGRCYRYDPFDASHSPVFHQVEALYVDRDVSFGELKWILSEFVKFIFGPKTKYQLRPSFFPFTEPSGELAIRCAVCGGSGCSVCGYSGWLEMLGCGMVHPQVLKNVKISPKKYSGYALGMGVERVAMIKYVIDDIRAFYNNDIRFLEQF</sequence>
<evidence type="ECO:0000256" key="4">
    <source>
        <dbReference type="ARBA" id="ARBA00022490"/>
    </source>
</evidence>
<dbReference type="Proteomes" id="UP000885826">
    <property type="component" value="Unassembled WGS sequence"/>
</dbReference>
<evidence type="ECO:0000256" key="6">
    <source>
        <dbReference type="ARBA" id="ARBA00022723"/>
    </source>
</evidence>
<dbReference type="CDD" id="cd00496">
    <property type="entry name" value="PheRS_alpha_core"/>
    <property type="match status" value="1"/>
</dbReference>
<evidence type="ECO:0000256" key="7">
    <source>
        <dbReference type="ARBA" id="ARBA00022741"/>
    </source>
</evidence>
<evidence type="ECO:0000313" key="15">
    <source>
        <dbReference type="EMBL" id="HEC79122.1"/>
    </source>
</evidence>
<evidence type="ECO:0000256" key="1">
    <source>
        <dbReference type="ARBA" id="ARBA00004496"/>
    </source>
</evidence>
<dbReference type="EC" id="6.1.1.20" evidence="13"/>
<comment type="caution">
    <text evidence="15">The sequence shown here is derived from an EMBL/GenBank/DDBJ whole genome shotgun (WGS) entry which is preliminary data.</text>
</comment>
<feature type="domain" description="Aminoacyl-transfer RNA synthetases class-II family profile" evidence="14">
    <location>
        <begin position="105"/>
        <end position="312"/>
    </location>
</feature>
<reference evidence="15" key="1">
    <citation type="journal article" date="2020" name="mSystems">
        <title>Genome- and Community-Level Interaction Insights into Carbon Utilization and Element Cycling Functions of Hydrothermarchaeota in Hydrothermal Sediment.</title>
        <authorList>
            <person name="Zhou Z."/>
            <person name="Liu Y."/>
            <person name="Xu W."/>
            <person name="Pan J."/>
            <person name="Luo Z.H."/>
            <person name="Li M."/>
        </authorList>
    </citation>
    <scope>NUCLEOTIDE SEQUENCE</scope>
    <source>
        <strain evidence="15">HyVt-388</strain>
    </source>
</reference>
<dbReference type="GO" id="GO:0005737">
    <property type="term" value="C:cytoplasm"/>
    <property type="evidence" value="ECO:0007669"/>
    <property type="project" value="UniProtKB-SubCell"/>
</dbReference>
<feature type="binding site" evidence="13">
    <location>
        <position position="248"/>
    </location>
    <ligand>
        <name>Mg(2+)</name>
        <dbReference type="ChEBI" id="CHEBI:18420"/>
        <note>shared with beta subunit</note>
    </ligand>
</feature>
<dbReference type="HAMAP" id="MF_00281">
    <property type="entry name" value="Phe_tRNA_synth_alpha1"/>
    <property type="match status" value="1"/>
</dbReference>
<name>A0A9C9K0I8_UNCW3</name>
<evidence type="ECO:0000313" key="16">
    <source>
        <dbReference type="Proteomes" id="UP000885826"/>
    </source>
</evidence>
<evidence type="ECO:0000256" key="8">
    <source>
        <dbReference type="ARBA" id="ARBA00022840"/>
    </source>
</evidence>
<proteinExistence type="inferred from homology"/>
<keyword evidence="11 13" id="KW-0030">Aminoacyl-tRNA synthetase</keyword>
<dbReference type="SUPFAM" id="SSF46589">
    <property type="entry name" value="tRNA-binding arm"/>
    <property type="match status" value="1"/>
</dbReference>
<evidence type="ECO:0000256" key="3">
    <source>
        <dbReference type="ARBA" id="ARBA00011209"/>
    </source>
</evidence>
<dbReference type="Pfam" id="PF02912">
    <property type="entry name" value="Phe_tRNA-synt_N"/>
    <property type="match status" value="1"/>
</dbReference>
<protein>
    <recommendedName>
        <fullName evidence="13">Phenylalanine--tRNA ligase alpha subunit</fullName>
        <ecNumber evidence="13">6.1.1.20</ecNumber>
    </recommendedName>
    <alternativeName>
        <fullName evidence="13">Phenylalanyl-tRNA synthetase alpha subunit</fullName>
        <shortName evidence="13">PheRS</shortName>
    </alternativeName>
</protein>
<comment type="catalytic activity">
    <reaction evidence="12 13">
        <text>tRNA(Phe) + L-phenylalanine + ATP = L-phenylalanyl-tRNA(Phe) + AMP + diphosphate + H(+)</text>
        <dbReference type="Rhea" id="RHEA:19413"/>
        <dbReference type="Rhea" id="RHEA-COMP:9668"/>
        <dbReference type="Rhea" id="RHEA-COMP:9699"/>
        <dbReference type="ChEBI" id="CHEBI:15378"/>
        <dbReference type="ChEBI" id="CHEBI:30616"/>
        <dbReference type="ChEBI" id="CHEBI:33019"/>
        <dbReference type="ChEBI" id="CHEBI:58095"/>
        <dbReference type="ChEBI" id="CHEBI:78442"/>
        <dbReference type="ChEBI" id="CHEBI:78531"/>
        <dbReference type="ChEBI" id="CHEBI:456215"/>
        <dbReference type="EC" id="6.1.1.20"/>
    </reaction>
</comment>
<keyword evidence="4 13" id="KW-0963">Cytoplasm</keyword>
<dbReference type="GO" id="GO:0005524">
    <property type="term" value="F:ATP binding"/>
    <property type="evidence" value="ECO:0007669"/>
    <property type="project" value="UniProtKB-UniRule"/>
</dbReference>
<evidence type="ECO:0000256" key="11">
    <source>
        <dbReference type="ARBA" id="ARBA00023146"/>
    </source>
</evidence>
<keyword evidence="5 13" id="KW-0436">Ligase</keyword>
<comment type="similarity">
    <text evidence="2 13">Belongs to the class-II aminoacyl-tRNA synthetase family. Phe-tRNA synthetase alpha subunit type 1 subfamily.</text>
</comment>
<keyword evidence="6 13" id="KW-0479">Metal-binding</keyword>
<dbReference type="InterPro" id="IPR045864">
    <property type="entry name" value="aa-tRNA-synth_II/BPL/LPL"/>
</dbReference>
<dbReference type="GO" id="GO:0000049">
    <property type="term" value="F:tRNA binding"/>
    <property type="evidence" value="ECO:0007669"/>
    <property type="project" value="InterPro"/>
</dbReference>
<comment type="subcellular location">
    <subcellularLocation>
        <location evidence="1 13">Cytoplasm</location>
    </subcellularLocation>
</comment>
<keyword evidence="10 13" id="KW-0648">Protein biosynthesis</keyword>
<dbReference type="InterPro" id="IPR006195">
    <property type="entry name" value="aa-tRNA-synth_II"/>
</dbReference>
<accession>A0A9C9K0I8</accession>
<dbReference type="AlphaFoldDB" id="A0A9C9K0I8"/>
<dbReference type="InterPro" id="IPR010978">
    <property type="entry name" value="tRNA-bd_arm"/>
</dbReference>
<dbReference type="PANTHER" id="PTHR11538:SF41">
    <property type="entry name" value="PHENYLALANINE--TRNA LIGASE, MITOCHONDRIAL"/>
    <property type="match status" value="1"/>
</dbReference>
<keyword evidence="9 13" id="KW-0460">Magnesium</keyword>
<dbReference type="PROSITE" id="PS50862">
    <property type="entry name" value="AA_TRNA_LIGASE_II"/>
    <property type="match status" value="1"/>
</dbReference>
<dbReference type="NCBIfam" id="TIGR00468">
    <property type="entry name" value="pheS"/>
    <property type="match status" value="1"/>
</dbReference>
<evidence type="ECO:0000256" key="13">
    <source>
        <dbReference type="HAMAP-Rule" id="MF_00281"/>
    </source>
</evidence>
<evidence type="ECO:0000256" key="12">
    <source>
        <dbReference type="ARBA" id="ARBA00049255"/>
    </source>
</evidence>
<evidence type="ECO:0000256" key="2">
    <source>
        <dbReference type="ARBA" id="ARBA00010207"/>
    </source>
</evidence>
<comment type="cofactor">
    <cofactor evidence="13">
        <name>Mg(2+)</name>
        <dbReference type="ChEBI" id="CHEBI:18420"/>
    </cofactor>
    <text evidence="13">Binds 2 magnesium ions per tetramer.</text>
</comment>
<dbReference type="InterPro" id="IPR002319">
    <property type="entry name" value="Phenylalanyl-tRNA_Synthase"/>
</dbReference>
<evidence type="ECO:0000256" key="9">
    <source>
        <dbReference type="ARBA" id="ARBA00022842"/>
    </source>
</evidence>
<dbReference type="GO" id="GO:0006432">
    <property type="term" value="P:phenylalanyl-tRNA aminoacylation"/>
    <property type="evidence" value="ECO:0007669"/>
    <property type="project" value="UniProtKB-UniRule"/>
</dbReference>
<dbReference type="InterPro" id="IPR004188">
    <property type="entry name" value="Phe-tRNA_ligase_II_N"/>
</dbReference>
<evidence type="ECO:0000256" key="5">
    <source>
        <dbReference type="ARBA" id="ARBA00022598"/>
    </source>
</evidence>
<gene>
    <name evidence="13" type="primary">pheS</name>
    <name evidence="15" type="ORF">ENI34_08295</name>
</gene>